<keyword evidence="2" id="KW-0963">Cytoplasm</keyword>
<evidence type="ECO:0000256" key="3">
    <source>
        <dbReference type="ARBA" id="ARBA00022553"/>
    </source>
</evidence>
<keyword evidence="5" id="KW-0805">Transcription regulation</keyword>
<proteinExistence type="predicted"/>
<reference evidence="12" key="1">
    <citation type="submission" date="2020-11" db="EMBL/GenBank/DDBJ databases">
        <title>Whole-genome analyses of Nonomuraea sp. K274.</title>
        <authorList>
            <person name="Veyisoglu A."/>
        </authorList>
    </citation>
    <scope>NUCLEOTIDE SEQUENCE</scope>
    <source>
        <strain evidence="12">K274</strain>
    </source>
</reference>
<dbReference type="AlphaFoldDB" id="A0A931F172"/>
<evidence type="ECO:0000259" key="10">
    <source>
        <dbReference type="PROSITE" id="PS50110"/>
    </source>
</evidence>
<dbReference type="CDD" id="cd00383">
    <property type="entry name" value="trans_reg_C"/>
    <property type="match status" value="1"/>
</dbReference>
<dbReference type="PANTHER" id="PTHR48111">
    <property type="entry name" value="REGULATOR OF RPOS"/>
    <property type="match status" value="1"/>
</dbReference>
<evidence type="ECO:0000259" key="11">
    <source>
        <dbReference type="PROSITE" id="PS51755"/>
    </source>
</evidence>
<dbReference type="GO" id="GO:0045893">
    <property type="term" value="P:positive regulation of DNA-templated transcription"/>
    <property type="evidence" value="ECO:0007669"/>
    <property type="project" value="UniProtKB-ARBA"/>
</dbReference>
<dbReference type="Pfam" id="PF00072">
    <property type="entry name" value="Response_reg"/>
    <property type="match status" value="1"/>
</dbReference>
<evidence type="ECO:0000313" key="12">
    <source>
        <dbReference type="EMBL" id="MBF8191584.1"/>
    </source>
</evidence>
<dbReference type="Proteomes" id="UP000605361">
    <property type="component" value="Unassembled WGS sequence"/>
</dbReference>
<feature type="domain" description="Response regulatory" evidence="10">
    <location>
        <begin position="3"/>
        <end position="116"/>
    </location>
</feature>
<evidence type="ECO:0000256" key="2">
    <source>
        <dbReference type="ARBA" id="ARBA00022490"/>
    </source>
</evidence>
<feature type="domain" description="OmpR/PhoB-type" evidence="11">
    <location>
        <begin position="117"/>
        <end position="222"/>
    </location>
</feature>
<feature type="modified residue" description="4-aspartylphosphate" evidence="8">
    <location>
        <position position="52"/>
    </location>
</feature>
<dbReference type="Gene3D" id="1.10.10.10">
    <property type="entry name" value="Winged helix-like DNA-binding domain superfamily/Winged helix DNA-binding domain"/>
    <property type="match status" value="1"/>
</dbReference>
<evidence type="ECO:0000256" key="8">
    <source>
        <dbReference type="PROSITE-ProRule" id="PRU00169"/>
    </source>
</evidence>
<evidence type="ECO:0000256" key="6">
    <source>
        <dbReference type="ARBA" id="ARBA00023125"/>
    </source>
</evidence>
<dbReference type="InterPro" id="IPR001789">
    <property type="entry name" value="Sig_transdc_resp-reg_receiver"/>
</dbReference>
<dbReference type="SMART" id="SM00448">
    <property type="entry name" value="REC"/>
    <property type="match status" value="1"/>
</dbReference>
<dbReference type="PROSITE" id="PS50110">
    <property type="entry name" value="RESPONSE_REGULATORY"/>
    <property type="match status" value="1"/>
</dbReference>
<dbReference type="RefSeq" id="WP_195900490.1">
    <property type="nucleotide sequence ID" value="NZ_JADOGI010000167.1"/>
</dbReference>
<dbReference type="InterPro" id="IPR001867">
    <property type="entry name" value="OmpR/PhoB-type_DNA-bd"/>
</dbReference>
<name>A0A931F172_9ACTN</name>
<dbReference type="Pfam" id="PF00486">
    <property type="entry name" value="Trans_reg_C"/>
    <property type="match status" value="1"/>
</dbReference>
<accession>A0A931F172</accession>
<dbReference type="InterPro" id="IPR036388">
    <property type="entry name" value="WH-like_DNA-bd_sf"/>
</dbReference>
<dbReference type="InterPro" id="IPR011006">
    <property type="entry name" value="CheY-like_superfamily"/>
</dbReference>
<dbReference type="PANTHER" id="PTHR48111:SF50">
    <property type="entry name" value="KDP OPERON TRANSCRIPTIONAL REGULATORY PROTEIN KDPE"/>
    <property type="match status" value="1"/>
</dbReference>
<dbReference type="SUPFAM" id="SSF52172">
    <property type="entry name" value="CheY-like"/>
    <property type="match status" value="1"/>
</dbReference>
<dbReference type="FunFam" id="3.40.50.2300:FF:000021">
    <property type="entry name" value="Two-component system response regulator KdpE"/>
    <property type="match status" value="1"/>
</dbReference>
<dbReference type="GO" id="GO:0005829">
    <property type="term" value="C:cytosol"/>
    <property type="evidence" value="ECO:0007669"/>
    <property type="project" value="TreeGrafter"/>
</dbReference>
<gene>
    <name evidence="12" type="ORF">ITP53_39010</name>
</gene>
<evidence type="ECO:0000256" key="4">
    <source>
        <dbReference type="ARBA" id="ARBA00023012"/>
    </source>
</evidence>
<keyword evidence="7" id="KW-0804">Transcription</keyword>
<keyword evidence="4" id="KW-0902">Two-component regulatory system</keyword>
<evidence type="ECO:0000256" key="1">
    <source>
        <dbReference type="ARBA" id="ARBA00004496"/>
    </source>
</evidence>
<evidence type="ECO:0000313" key="13">
    <source>
        <dbReference type="Proteomes" id="UP000605361"/>
    </source>
</evidence>
<evidence type="ECO:0000256" key="5">
    <source>
        <dbReference type="ARBA" id="ARBA00023015"/>
    </source>
</evidence>
<keyword evidence="13" id="KW-1185">Reference proteome</keyword>
<dbReference type="InterPro" id="IPR016032">
    <property type="entry name" value="Sig_transdc_resp-reg_C-effctor"/>
</dbReference>
<organism evidence="12 13">
    <name type="scientific">Nonomuraea cypriaca</name>
    <dbReference type="NCBI Taxonomy" id="1187855"/>
    <lineage>
        <taxon>Bacteria</taxon>
        <taxon>Bacillati</taxon>
        <taxon>Actinomycetota</taxon>
        <taxon>Actinomycetes</taxon>
        <taxon>Streptosporangiales</taxon>
        <taxon>Streptosporangiaceae</taxon>
        <taxon>Nonomuraea</taxon>
    </lineage>
</organism>
<comment type="subcellular location">
    <subcellularLocation>
        <location evidence="1">Cytoplasm</location>
    </subcellularLocation>
</comment>
<keyword evidence="6 9" id="KW-0238">DNA-binding</keyword>
<dbReference type="CDD" id="cd17620">
    <property type="entry name" value="REC_OmpR_KdpE-like"/>
    <property type="match status" value="1"/>
</dbReference>
<keyword evidence="3 8" id="KW-0597">Phosphoprotein</keyword>
<evidence type="ECO:0000256" key="7">
    <source>
        <dbReference type="ARBA" id="ARBA00023163"/>
    </source>
</evidence>
<dbReference type="EMBL" id="JADOGI010000167">
    <property type="protein sequence ID" value="MBF8191584.1"/>
    <property type="molecule type" value="Genomic_DNA"/>
</dbReference>
<comment type="caution">
    <text evidence="12">The sequence shown here is derived from an EMBL/GenBank/DDBJ whole genome shotgun (WGS) entry which is preliminary data.</text>
</comment>
<protein>
    <submittedName>
        <fullName evidence="12">Response regulator</fullName>
    </submittedName>
</protein>
<dbReference type="Gene3D" id="6.10.250.690">
    <property type="match status" value="1"/>
</dbReference>
<dbReference type="GO" id="GO:0032993">
    <property type="term" value="C:protein-DNA complex"/>
    <property type="evidence" value="ECO:0007669"/>
    <property type="project" value="TreeGrafter"/>
</dbReference>
<dbReference type="SUPFAM" id="SSF46894">
    <property type="entry name" value="C-terminal effector domain of the bipartite response regulators"/>
    <property type="match status" value="1"/>
</dbReference>
<dbReference type="PROSITE" id="PS51755">
    <property type="entry name" value="OMPR_PHOB"/>
    <property type="match status" value="1"/>
</dbReference>
<dbReference type="GO" id="GO:0000987">
    <property type="term" value="F:cis-regulatory region sequence-specific DNA binding"/>
    <property type="evidence" value="ECO:0007669"/>
    <property type="project" value="UniProtKB-ARBA"/>
</dbReference>
<dbReference type="SMART" id="SM00862">
    <property type="entry name" value="Trans_reg_C"/>
    <property type="match status" value="1"/>
</dbReference>
<dbReference type="InterPro" id="IPR039420">
    <property type="entry name" value="WalR-like"/>
</dbReference>
<dbReference type="GO" id="GO:0042802">
    <property type="term" value="F:identical protein binding"/>
    <property type="evidence" value="ECO:0007669"/>
    <property type="project" value="UniProtKB-ARBA"/>
</dbReference>
<dbReference type="Gene3D" id="3.40.50.2300">
    <property type="match status" value="1"/>
</dbReference>
<dbReference type="GO" id="GO:0000156">
    <property type="term" value="F:phosphorelay response regulator activity"/>
    <property type="evidence" value="ECO:0007669"/>
    <property type="project" value="TreeGrafter"/>
</dbReference>
<feature type="DNA-binding region" description="OmpR/PhoB-type" evidence="9">
    <location>
        <begin position="117"/>
        <end position="222"/>
    </location>
</feature>
<evidence type="ECO:0000256" key="9">
    <source>
        <dbReference type="PROSITE-ProRule" id="PRU01091"/>
    </source>
</evidence>
<sequence>MTRVLVVDDEPQLLRALRVNLAARHYDVAVAPDGGTALRRAADWHPDLVILDLGLPDLDGVEVIRGLRGWTSVPIIVLSGRADGSDKVGALDAGADDYVTKPFGIDELLARVRAVTRRTGRHDEELPSVRVGDHVIDLAGKTISGGVRLTPTEWHILEILLRNPGKLISQRQLLTEVWGTSYLKETHYLRQYMAQLRRKLERDPAHPVHLLTEPGMGYRFQPS</sequence>